<evidence type="ECO:0000313" key="6">
    <source>
        <dbReference type="Proteomes" id="UP001281614"/>
    </source>
</evidence>
<dbReference type="PANTHER" id="PTHR47435">
    <property type="entry name" value="KELCH REPEAT PROTEIN (AFU_ORTHOLOGUE AFUA_5G12780)"/>
    <property type="match status" value="1"/>
</dbReference>
<protein>
    <submittedName>
        <fullName evidence="5">Kelch repeat protein</fullName>
    </submittedName>
</protein>
<keyword evidence="4" id="KW-0472">Membrane</keyword>
<dbReference type="SUPFAM" id="SSF50965">
    <property type="entry name" value="Galactose oxidase, central domain"/>
    <property type="match status" value="1"/>
</dbReference>
<evidence type="ECO:0000256" key="1">
    <source>
        <dbReference type="ARBA" id="ARBA00022737"/>
    </source>
</evidence>
<dbReference type="Gene3D" id="2.120.10.80">
    <property type="entry name" value="Kelch-type beta propeller"/>
    <property type="match status" value="1"/>
</dbReference>
<accession>A0AAE0D1T2</accession>
<dbReference type="InterPro" id="IPR015915">
    <property type="entry name" value="Kelch-typ_b-propeller"/>
</dbReference>
<name>A0AAE0D1T2_COLKA</name>
<gene>
    <name evidence="5" type="ORF">CKAH01_01470</name>
</gene>
<dbReference type="AlphaFoldDB" id="A0AAE0D1T2"/>
<reference evidence="5" key="1">
    <citation type="submission" date="2023-02" db="EMBL/GenBank/DDBJ databases">
        <title>Colletotrichum kahawae CIFC_Que2 genome sequencing and assembly.</title>
        <authorList>
            <person name="Baroncelli R."/>
        </authorList>
    </citation>
    <scope>NUCLEOTIDE SEQUENCE</scope>
    <source>
        <strain evidence="5">CIFC_Que2</strain>
    </source>
</reference>
<keyword evidence="4" id="KW-0812">Transmembrane</keyword>
<keyword evidence="1" id="KW-0677">Repeat</keyword>
<feature type="transmembrane region" description="Helical" evidence="4">
    <location>
        <begin position="437"/>
        <end position="460"/>
    </location>
</feature>
<dbReference type="PANTHER" id="PTHR47435:SF4">
    <property type="entry name" value="KELCH REPEAT PROTEIN (AFU_ORTHOLOGUE AFUA_5G12780)"/>
    <property type="match status" value="1"/>
</dbReference>
<feature type="region of interest" description="Disordered" evidence="3">
    <location>
        <begin position="468"/>
        <end position="542"/>
    </location>
</feature>
<proteinExistence type="predicted"/>
<evidence type="ECO:0000256" key="3">
    <source>
        <dbReference type="SAM" id="MobiDB-lite"/>
    </source>
</evidence>
<organism evidence="5 6">
    <name type="scientific">Colletotrichum kahawae</name>
    <name type="common">Coffee berry disease fungus</name>
    <dbReference type="NCBI Taxonomy" id="34407"/>
    <lineage>
        <taxon>Eukaryota</taxon>
        <taxon>Fungi</taxon>
        <taxon>Dikarya</taxon>
        <taxon>Ascomycota</taxon>
        <taxon>Pezizomycotina</taxon>
        <taxon>Sordariomycetes</taxon>
        <taxon>Hypocreomycetidae</taxon>
        <taxon>Glomerellales</taxon>
        <taxon>Glomerellaceae</taxon>
        <taxon>Colletotrichum</taxon>
        <taxon>Colletotrichum gloeosporioides species complex</taxon>
    </lineage>
</organism>
<keyword evidence="6" id="KW-1185">Reference proteome</keyword>
<dbReference type="EMBL" id="VYYT01000333">
    <property type="protein sequence ID" value="KAK2742043.1"/>
    <property type="molecule type" value="Genomic_DNA"/>
</dbReference>
<sequence>MNNPKDEYFLRRSLCSAVVVGKNVYIDGGEISFPINETGALPTEHPSWPVNETLSIGLEESWVTADVIIKSRDMKKPGDIPRLLGQAVWSDNNNNPGGFFVWGGQASYNDTVAPSKVWRYQADVNGRGHWENFTVSNQEDFTKLKQPMGGAFAQIKNVGYYLGGYASSVTDKSIAREANEPMALPGLVTFNISSGKFNNASSTGFGDYNTFRGGSMEAVPFGPEGLLLVLGGRQAIPSVLYENDWKWMDFSQVSIYDPKAGKWHTQHTTGNPPTRREKFCTVGVDGPDNTYDIFIYGGSTSDNGISDEVYVLTLPGFKYFKASSASSTTRIDHACVQIGKRYMLSIGGTSSKLFLKSWTEKDPWNRGLGVFDMTQMSWVHQFNESAAPYDSPDVVKKWYNEGGRSSANWSSEEVRSLFAQHTNNPNPGGSSKPPTGAIVGGAVGGVLGLALIIGLVIFFLRRRKRQAGADHRISGGPNANPPAYEKQGSEVPQVPRAEDAALRGSATTQAHEMPGDMTTAELPGDYEISERSHLSPRNEVTG</sequence>
<evidence type="ECO:0000313" key="5">
    <source>
        <dbReference type="EMBL" id="KAK2742043.1"/>
    </source>
</evidence>
<dbReference type="GO" id="GO:0019760">
    <property type="term" value="P:glucosinolate metabolic process"/>
    <property type="evidence" value="ECO:0007669"/>
    <property type="project" value="UniProtKB-ARBA"/>
</dbReference>
<comment type="caution">
    <text evidence="5">The sequence shown here is derived from an EMBL/GenBank/DDBJ whole genome shotgun (WGS) entry which is preliminary data.</text>
</comment>
<evidence type="ECO:0000256" key="2">
    <source>
        <dbReference type="ARBA" id="ARBA00023004"/>
    </source>
</evidence>
<dbReference type="Proteomes" id="UP001281614">
    <property type="component" value="Unassembled WGS sequence"/>
</dbReference>
<evidence type="ECO:0000256" key="4">
    <source>
        <dbReference type="SAM" id="Phobius"/>
    </source>
</evidence>
<dbReference type="InterPro" id="IPR011043">
    <property type="entry name" value="Gal_Oxase/kelch_b-propeller"/>
</dbReference>
<keyword evidence="2" id="KW-0408">Iron</keyword>
<keyword evidence="4" id="KW-1133">Transmembrane helix</keyword>